<dbReference type="EMBL" id="GGEC01057807">
    <property type="protein sequence ID" value="MBX38291.1"/>
    <property type="molecule type" value="Transcribed_RNA"/>
</dbReference>
<reference evidence="1" key="1">
    <citation type="submission" date="2018-02" db="EMBL/GenBank/DDBJ databases">
        <title>Rhizophora mucronata_Transcriptome.</title>
        <authorList>
            <person name="Meera S.P."/>
            <person name="Sreeshan A."/>
            <person name="Augustine A."/>
        </authorList>
    </citation>
    <scope>NUCLEOTIDE SEQUENCE</scope>
    <source>
        <tissue evidence="1">Leaf</tissue>
    </source>
</reference>
<protein>
    <submittedName>
        <fullName evidence="1">Uncharacterized protein</fullName>
    </submittedName>
</protein>
<evidence type="ECO:0000313" key="1">
    <source>
        <dbReference type="EMBL" id="MBX38291.1"/>
    </source>
</evidence>
<accession>A0A2P2N715</accession>
<dbReference type="AlphaFoldDB" id="A0A2P2N715"/>
<organism evidence="1">
    <name type="scientific">Rhizophora mucronata</name>
    <name type="common">Asiatic mangrove</name>
    <dbReference type="NCBI Taxonomy" id="61149"/>
    <lineage>
        <taxon>Eukaryota</taxon>
        <taxon>Viridiplantae</taxon>
        <taxon>Streptophyta</taxon>
        <taxon>Embryophyta</taxon>
        <taxon>Tracheophyta</taxon>
        <taxon>Spermatophyta</taxon>
        <taxon>Magnoliopsida</taxon>
        <taxon>eudicotyledons</taxon>
        <taxon>Gunneridae</taxon>
        <taxon>Pentapetalae</taxon>
        <taxon>rosids</taxon>
        <taxon>fabids</taxon>
        <taxon>Malpighiales</taxon>
        <taxon>Rhizophoraceae</taxon>
        <taxon>Rhizophora</taxon>
    </lineage>
</organism>
<name>A0A2P2N715_RHIMU</name>
<proteinExistence type="predicted"/>
<sequence length="58" mass="6642">MYPISMVPQICSNHRACMIESLNREIRNANNANLVLHHAAPSHLQRTISNKSIWMNIT</sequence>